<sequence>MDANQQNPVVNAGEEHSDLFHFAVNILATAVLLPLSYNYEDSSMISIISYKLALIFAFSTLMIIGKWVFPAWGRWFDNLAQAFVLYKFGDIVYSISIVQLVPGLQK</sequence>
<evidence type="ECO:0000313" key="2">
    <source>
        <dbReference type="Proteomes" id="UP000095287"/>
    </source>
</evidence>
<feature type="transmembrane region" description="Helical" evidence="1">
    <location>
        <begin position="84"/>
        <end position="104"/>
    </location>
</feature>
<proteinExistence type="predicted"/>
<keyword evidence="1" id="KW-0472">Membrane</keyword>
<reference evidence="3" key="1">
    <citation type="submission" date="2016-11" db="UniProtKB">
        <authorList>
            <consortium name="WormBaseParasite"/>
        </authorList>
    </citation>
    <scope>IDENTIFICATION</scope>
</reference>
<dbReference type="WBParaSite" id="L893_g25203.t1">
    <property type="protein sequence ID" value="L893_g25203.t1"/>
    <property type="gene ID" value="L893_g25203"/>
</dbReference>
<accession>A0A1I7ZCZ9</accession>
<evidence type="ECO:0000256" key="1">
    <source>
        <dbReference type="SAM" id="Phobius"/>
    </source>
</evidence>
<evidence type="ECO:0000313" key="3">
    <source>
        <dbReference type="WBParaSite" id="L893_g25203.t1"/>
    </source>
</evidence>
<feature type="transmembrane region" description="Helical" evidence="1">
    <location>
        <begin position="52"/>
        <end position="72"/>
    </location>
</feature>
<keyword evidence="2" id="KW-1185">Reference proteome</keyword>
<feature type="transmembrane region" description="Helical" evidence="1">
    <location>
        <begin position="20"/>
        <end position="40"/>
    </location>
</feature>
<protein>
    <submittedName>
        <fullName evidence="3">Transmembrane protein 147</fullName>
    </submittedName>
</protein>
<keyword evidence="1" id="KW-1133">Transmembrane helix</keyword>
<organism evidence="2 3">
    <name type="scientific">Steinernema glaseri</name>
    <dbReference type="NCBI Taxonomy" id="37863"/>
    <lineage>
        <taxon>Eukaryota</taxon>
        <taxon>Metazoa</taxon>
        <taxon>Ecdysozoa</taxon>
        <taxon>Nematoda</taxon>
        <taxon>Chromadorea</taxon>
        <taxon>Rhabditida</taxon>
        <taxon>Tylenchina</taxon>
        <taxon>Panagrolaimomorpha</taxon>
        <taxon>Strongyloidoidea</taxon>
        <taxon>Steinernematidae</taxon>
        <taxon>Steinernema</taxon>
    </lineage>
</organism>
<keyword evidence="1" id="KW-0812">Transmembrane</keyword>
<name>A0A1I7ZCZ9_9BILA</name>
<dbReference type="AlphaFoldDB" id="A0A1I7ZCZ9"/>
<dbReference type="Proteomes" id="UP000095287">
    <property type="component" value="Unplaced"/>
</dbReference>